<gene>
    <name evidence="4" type="ORF">TRFO_39880</name>
</gene>
<accession>A0A1J4J5J7</accession>
<reference evidence="4" key="1">
    <citation type="submission" date="2016-10" db="EMBL/GenBank/DDBJ databases">
        <authorList>
            <person name="Benchimol M."/>
            <person name="Almeida L.G."/>
            <person name="Vasconcelos A.T."/>
            <person name="Perreira-Neves A."/>
            <person name="Rosa I.A."/>
            <person name="Tasca T."/>
            <person name="Bogo M.R."/>
            <person name="de Souza W."/>
        </authorList>
    </citation>
    <scope>NUCLEOTIDE SEQUENCE [LARGE SCALE GENOMIC DNA]</scope>
    <source>
        <strain evidence="4">K</strain>
    </source>
</reference>
<feature type="region of interest" description="Disordered" evidence="2">
    <location>
        <begin position="134"/>
        <end position="193"/>
    </location>
</feature>
<dbReference type="GeneID" id="94847590"/>
<dbReference type="InterPro" id="IPR036249">
    <property type="entry name" value="Thioredoxin-like_sf"/>
</dbReference>
<dbReference type="Pfam" id="PF00085">
    <property type="entry name" value="Thioredoxin"/>
    <property type="match status" value="1"/>
</dbReference>
<name>A0A1J4J5J7_9EUKA</name>
<comment type="caution">
    <text evidence="4">The sequence shown here is derived from an EMBL/GenBank/DDBJ whole genome shotgun (WGS) entry which is preliminary data.</text>
</comment>
<keyword evidence="5" id="KW-1185">Reference proteome</keyword>
<evidence type="ECO:0000313" key="5">
    <source>
        <dbReference type="Proteomes" id="UP000179807"/>
    </source>
</evidence>
<feature type="compositionally biased region" description="Polar residues" evidence="2">
    <location>
        <begin position="139"/>
        <end position="155"/>
    </location>
</feature>
<keyword evidence="1" id="KW-1015">Disulfide bond</keyword>
<dbReference type="InterPro" id="IPR001012">
    <property type="entry name" value="UBX_dom"/>
</dbReference>
<evidence type="ECO:0000259" key="3">
    <source>
        <dbReference type="PROSITE" id="PS50033"/>
    </source>
</evidence>
<dbReference type="InterPro" id="IPR013766">
    <property type="entry name" value="Thioredoxin_domain"/>
</dbReference>
<dbReference type="RefSeq" id="XP_068347082.1">
    <property type="nucleotide sequence ID" value="XM_068512886.1"/>
</dbReference>
<feature type="compositionally biased region" description="Low complexity" evidence="2">
    <location>
        <begin position="422"/>
        <end position="443"/>
    </location>
</feature>
<dbReference type="AlphaFoldDB" id="A0A1J4J5J7"/>
<dbReference type="CDD" id="cd02947">
    <property type="entry name" value="TRX_family"/>
    <property type="match status" value="1"/>
</dbReference>
<proteinExistence type="predicted"/>
<evidence type="ECO:0000256" key="1">
    <source>
        <dbReference type="ARBA" id="ARBA00023157"/>
    </source>
</evidence>
<dbReference type="Proteomes" id="UP000179807">
    <property type="component" value="Unassembled WGS sequence"/>
</dbReference>
<feature type="region of interest" description="Disordered" evidence="2">
    <location>
        <begin position="396"/>
        <end position="443"/>
    </location>
</feature>
<dbReference type="Gene3D" id="3.10.20.90">
    <property type="entry name" value="Phosphatidylinositol 3-kinase Catalytic Subunit, Chain A, domain 1"/>
    <property type="match status" value="1"/>
</dbReference>
<feature type="compositionally biased region" description="Basic and acidic residues" evidence="2">
    <location>
        <begin position="396"/>
        <end position="405"/>
    </location>
</feature>
<feature type="domain" description="UBX" evidence="3">
    <location>
        <begin position="443"/>
        <end position="522"/>
    </location>
</feature>
<dbReference type="PANTHER" id="PTHR46115">
    <property type="entry name" value="THIOREDOXIN-LIKE PROTEIN 1"/>
    <property type="match status" value="1"/>
</dbReference>
<dbReference type="OrthoDB" id="10263751at2759"/>
<evidence type="ECO:0000313" key="4">
    <source>
        <dbReference type="EMBL" id="OHS93945.1"/>
    </source>
</evidence>
<feature type="compositionally biased region" description="Polar residues" evidence="2">
    <location>
        <begin position="412"/>
        <end position="421"/>
    </location>
</feature>
<dbReference type="PROSITE" id="PS50033">
    <property type="entry name" value="UBX"/>
    <property type="match status" value="1"/>
</dbReference>
<dbReference type="SUPFAM" id="SSF52833">
    <property type="entry name" value="Thioredoxin-like"/>
    <property type="match status" value="1"/>
</dbReference>
<dbReference type="Gene3D" id="3.40.30.10">
    <property type="entry name" value="Glutaredoxin"/>
    <property type="match status" value="1"/>
</dbReference>
<dbReference type="EMBL" id="MLAK01001362">
    <property type="protein sequence ID" value="OHS93945.1"/>
    <property type="molecule type" value="Genomic_DNA"/>
</dbReference>
<dbReference type="VEuPathDB" id="TrichDB:TRFO_39880"/>
<dbReference type="InterPro" id="IPR029071">
    <property type="entry name" value="Ubiquitin-like_domsf"/>
</dbReference>
<dbReference type="SUPFAM" id="SSF54236">
    <property type="entry name" value="Ubiquitin-like"/>
    <property type="match status" value="1"/>
</dbReference>
<sequence>MAQILRDDHLDQILKTNPKKMVCVFFGNPDCQYCVKSKPFWDSLPPKYPTCVFYYAECDKCPSDARRQEIKQIPTFIFYKMGNEIKRIVGRDEKAITEYIEENKPAGAFDGAGRTLGAAPINNEDFFMKLKREKEQKMQEAQNAPQSQKNPSNAQPKKKESFEPNLAPKPAKPTSSAFSGQPRKISPVQAAPRISQAEIDQRKAELAELQFPDDLIEKALHATNYGTTDECIEYIAAIQENNQLQPNPPFNPIQNDVAPSQGPKRALSPAAEAMKEQLLQFGYNEDEIMKALGIVGPDSIDKLIDCITRIQNGEPLEAIPKGPQQMTPEEKERLANELRAKAAAKKEQEVLLQPKQAAKNELERRKEVLELMELKKQTEEKKRLLEIEQAKRDKIKEKMERDRVRAKIAAQRGQQPNQQTITKAPAASAPSTSNSTASSSGAKKATECTLKFNIPGQPDLILKFPPDTSFRQVDLKVRRERPDIAHHRIIYTNTFPVVNISSGDFDKTVTELGLMPRTMLNLDLS</sequence>
<organism evidence="4 5">
    <name type="scientific">Tritrichomonas foetus</name>
    <dbReference type="NCBI Taxonomy" id="1144522"/>
    <lineage>
        <taxon>Eukaryota</taxon>
        <taxon>Metamonada</taxon>
        <taxon>Parabasalia</taxon>
        <taxon>Tritrichomonadida</taxon>
        <taxon>Tritrichomonadidae</taxon>
        <taxon>Tritrichomonas</taxon>
    </lineage>
</organism>
<evidence type="ECO:0000256" key="2">
    <source>
        <dbReference type="SAM" id="MobiDB-lite"/>
    </source>
</evidence>
<protein>
    <submittedName>
        <fullName evidence="4">Thioredoxin family protein</fullName>
    </submittedName>
</protein>